<dbReference type="FunCoup" id="I2H7L5">
    <property type="interactions" value="78"/>
</dbReference>
<dbReference type="InParanoid" id="I2H7L5"/>
<evidence type="ECO:0000313" key="2">
    <source>
        <dbReference type="EMBL" id="CCH62367.1"/>
    </source>
</evidence>
<gene>
    <name evidence="2" type="primary">TBLA0H00780</name>
    <name evidence="2" type="ORF">TBLA_0H00780</name>
</gene>
<dbReference type="InterPro" id="IPR028241">
    <property type="entry name" value="RAVE2/Rogdi"/>
</dbReference>
<accession>I2H7L5</accession>
<dbReference type="eggNOG" id="ENOG502RBKJ">
    <property type="taxonomic scope" value="Eukaryota"/>
</dbReference>
<proteinExistence type="predicted"/>
<dbReference type="Pfam" id="PF10259">
    <property type="entry name" value="Rogdi_lz"/>
    <property type="match status" value="1"/>
</dbReference>
<evidence type="ECO:0000313" key="3">
    <source>
        <dbReference type="Proteomes" id="UP000002866"/>
    </source>
</evidence>
<evidence type="ECO:0000256" key="1">
    <source>
        <dbReference type="SAM" id="MobiDB-lite"/>
    </source>
</evidence>
<dbReference type="EMBL" id="HE806323">
    <property type="protein sequence ID" value="CCH62367.1"/>
    <property type="molecule type" value="Genomic_DNA"/>
</dbReference>
<dbReference type="HOGENOM" id="CLU_813985_0_0_1"/>
<reference evidence="2 3" key="1">
    <citation type="journal article" date="2011" name="Proc. Natl. Acad. Sci. U.S.A.">
        <title>Evolutionary erosion of yeast sex chromosomes by mating-type switching accidents.</title>
        <authorList>
            <person name="Gordon J.L."/>
            <person name="Armisen D."/>
            <person name="Proux-Wera E."/>
            <person name="Oheigeartaigh S.S."/>
            <person name="Byrne K.P."/>
            <person name="Wolfe K.H."/>
        </authorList>
    </citation>
    <scope>NUCLEOTIDE SEQUENCE [LARGE SCALE GENOMIC DNA]</scope>
    <source>
        <strain evidence="3">ATCC 34711 / CBS 6284 / DSM 70876 / NBRC 10599 / NRRL Y-10934 / UCD 77-7</strain>
    </source>
</reference>
<dbReference type="GeneID" id="14497524"/>
<dbReference type="OrthoDB" id="66510at2759"/>
<feature type="compositionally biased region" description="Low complexity" evidence="1">
    <location>
        <begin position="94"/>
        <end position="105"/>
    </location>
</feature>
<keyword evidence="3" id="KW-1185">Reference proteome</keyword>
<dbReference type="RefSeq" id="XP_004181886.1">
    <property type="nucleotide sequence ID" value="XM_004181838.1"/>
</dbReference>
<feature type="region of interest" description="Disordered" evidence="1">
    <location>
        <begin position="86"/>
        <end position="107"/>
    </location>
</feature>
<name>I2H7L5_HENB6</name>
<dbReference type="STRING" id="1071380.I2H7L5"/>
<dbReference type="AlphaFoldDB" id="I2H7L5"/>
<sequence>MSTKLYPNDYFGDDKDINLKEQQISEQQWLIKEIILPELPAIRECIETCLDLLNSPEEFTLALTTGSHNTTSANISNTNLSSLGGSNERLDIESNTSGSSSNSNSAIGTVRGTLRRQGVKLVSLQAEVSMVQFRNGKSFPLCSPRDTKGFVLEQLEHLVQRLEAGGALLDNLSVTDTTLEAEVFATGLMELQRLLTGAAQLLQRPPSKLAFPLCGPSAGISLCGNIAAGNYNSLAANDTRPSLYSNSNSNNKEELALEAVVAGGELSVDIRVLEPITKPPWNSVDPLTGRSLSDQLKDKLRDRGTSLEKALNECGVTIAHSWWENYTGSANTTTLQVARDHMSRGVTWNDRAVLIRGGTLHVAASDPVLVTVDAKLGGLEACVAAHCSNLAALQ</sequence>
<protein>
    <submittedName>
        <fullName evidence="2">Uncharacterized protein</fullName>
    </submittedName>
</protein>
<organism evidence="2 3">
    <name type="scientific">Henningerozyma blattae (strain ATCC 34711 / CBS 6284 / DSM 70876 / NBRC 10599 / NRRL Y-10934 / UCD 77-7)</name>
    <name type="common">Yeast</name>
    <name type="synonym">Tetrapisispora blattae</name>
    <dbReference type="NCBI Taxonomy" id="1071380"/>
    <lineage>
        <taxon>Eukaryota</taxon>
        <taxon>Fungi</taxon>
        <taxon>Dikarya</taxon>
        <taxon>Ascomycota</taxon>
        <taxon>Saccharomycotina</taxon>
        <taxon>Saccharomycetes</taxon>
        <taxon>Saccharomycetales</taxon>
        <taxon>Saccharomycetaceae</taxon>
        <taxon>Henningerozyma</taxon>
    </lineage>
</organism>
<dbReference type="Proteomes" id="UP000002866">
    <property type="component" value="Chromosome 8"/>
</dbReference>
<dbReference type="KEGG" id="tbl:TBLA_0H00780"/>